<keyword evidence="2" id="KW-1185">Reference proteome</keyword>
<dbReference type="RefSeq" id="WP_344134144.1">
    <property type="nucleotide sequence ID" value="NZ_BAAALT010000127.1"/>
</dbReference>
<sequence>MGLDWNPGNKAAPGCEAEFADLFRRLTDPDGDAADDGDVQRFFAISVSAFETLNAPVVGRDPEADAWARQLRRELGRDESEEEFLAGMAGFAVLPLVAPCDGLPRYTNGSPGGYVEQYSFRAQFL</sequence>
<name>A0ABP4YKN5_9ACTN</name>
<gene>
    <name evidence="1" type="ORF">GCM10009682_39480</name>
</gene>
<dbReference type="Proteomes" id="UP001500218">
    <property type="component" value="Unassembled WGS sequence"/>
</dbReference>
<evidence type="ECO:0008006" key="3">
    <source>
        <dbReference type="Google" id="ProtNLM"/>
    </source>
</evidence>
<reference evidence="2" key="1">
    <citation type="journal article" date="2019" name="Int. J. Syst. Evol. Microbiol.">
        <title>The Global Catalogue of Microorganisms (GCM) 10K type strain sequencing project: providing services to taxonomists for standard genome sequencing and annotation.</title>
        <authorList>
            <consortium name="The Broad Institute Genomics Platform"/>
            <consortium name="The Broad Institute Genome Sequencing Center for Infectious Disease"/>
            <person name="Wu L."/>
            <person name="Ma J."/>
        </authorList>
    </citation>
    <scope>NUCLEOTIDE SEQUENCE [LARGE SCALE GENOMIC DNA]</scope>
    <source>
        <strain evidence="2">JCM 13250</strain>
    </source>
</reference>
<proteinExistence type="predicted"/>
<organism evidence="1 2">
    <name type="scientific">Luedemannella flava</name>
    <dbReference type="NCBI Taxonomy" id="349316"/>
    <lineage>
        <taxon>Bacteria</taxon>
        <taxon>Bacillati</taxon>
        <taxon>Actinomycetota</taxon>
        <taxon>Actinomycetes</taxon>
        <taxon>Micromonosporales</taxon>
        <taxon>Micromonosporaceae</taxon>
        <taxon>Luedemannella</taxon>
    </lineage>
</organism>
<evidence type="ECO:0000313" key="1">
    <source>
        <dbReference type="EMBL" id="GAA1814510.1"/>
    </source>
</evidence>
<dbReference type="EMBL" id="BAAALT010000127">
    <property type="protein sequence ID" value="GAA1814510.1"/>
    <property type="molecule type" value="Genomic_DNA"/>
</dbReference>
<evidence type="ECO:0000313" key="2">
    <source>
        <dbReference type="Proteomes" id="UP001500218"/>
    </source>
</evidence>
<protein>
    <recommendedName>
        <fullName evidence="3">Gluconate 2-dehydrogenase subunit 3 family protein</fullName>
    </recommendedName>
</protein>
<comment type="caution">
    <text evidence="1">The sequence shown here is derived from an EMBL/GenBank/DDBJ whole genome shotgun (WGS) entry which is preliminary data.</text>
</comment>
<accession>A0ABP4YKN5</accession>